<dbReference type="EMBL" id="KZ825127">
    <property type="protein sequence ID" value="PYI20154.1"/>
    <property type="molecule type" value="Genomic_DNA"/>
</dbReference>
<organism evidence="2 3">
    <name type="scientific">Aspergillus violaceofuscus (strain CBS 115571)</name>
    <dbReference type="NCBI Taxonomy" id="1450538"/>
    <lineage>
        <taxon>Eukaryota</taxon>
        <taxon>Fungi</taxon>
        <taxon>Dikarya</taxon>
        <taxon>Ascomycota</taxon>
        <taxon>Pezizomycotina</taxon>
        <taxon>Eurotiomycetes</taxon>
        <taxon>Eurotiomycetidae</taxon>
        <taxon>Eurotiales</taxon>
        <taxon>Aspergillaceae</taxon>
        <taxon>Aspergillus</taxon>
    </lineage>
</organism>
<accession>A0A2V5HEC7</accession>
<sequence>MSRITATLIYPLLVGLAAIVMGMANHTYPGAELDAERYHAYAVWNPHTADFDISMTDSVMHGYLREQGCLMELKPEPEAHALGVDLVTHLERLMNEVVLELLALLPGQAGDHFAGIQEVCDLMFGRGFANVLVEQFMKEATLEDLHDLELTVGLLHRAVDDLVPDVRTLLPELEDVVDHVMHIGEEEDITPADMLQKIEHYVIEEVFLSPDVVAVLRKVQDYSAKFQKVLPRQFREWFVRLTPAGGWNFELSLSATRGEDQAEVTIDLSIQDTLNRWEERKASEKLEL</sequence>
<feature type="chain" id="PRO_5016104359" evidence="1">
    <location>
        <begin position="25"/>
        <end position="288"/>
    </location>
</feature>
<keyword evidence="3" id="KW-1185">Reference proteome</keyword>
<keyword evidence="1" id="KW-0732">Signal</keyword>
<proteinExistence type="predicted"/>
<dbReference type="OMA" id="ERYHAYA"/>
<protein>
    <submittedName>
        <fullName evidence="2">Uncharacterized protein</fullName>
    </submittedName>
</protein>
<gene>
    <name evidence="2" type="ORF">BO99DRAFT_114983</name>
</gene>
<dbReference type="Proteomes" id="UP000249829">
    <property type="component" value="Unassembled WGS sequence"/>
</dbReference>
<feature type="signal peptide" evidence="1">
    <location>
        <begin position="1"/>
        <end position="24"/>
    </location>
</feature>
<reference evidence="2 3" key="1">
    <citation type="submission" date="2018-02" db="EMBL/GenBank/DDBJ databases">
        <title>The genomes of Aspergillus section Nigri reveals drivers in fungal speciation.</title>
        <authorList>
            <consortium name="DOE Joint Genome Institute"/>
            <person name="Vesth T.C."/>
            <person name="Nybo J."/>
            <person name="Theobald S."/>
            <person name="Brandl J."/>
            <person name="Frisvad J.C."/>
            <person name="Nielsen K.F."/>
            <person name="Lyhne E.K."/>
            <person name="Kogle M.E."/>
            <person name="Kuo A."/>
            <person name="Riley R."/>
            <person name="Clum A."/>
            <person name="Nolan M."/>
            <person name="Lipzen A."/>
            <person name="Salamov A."/>
            <person name="Henrissat B."/>
            <person name="Wiebenga A."/>
            <person name="De vries R.P."/>
            <person name="Grigoriev I.V."/>
            <person name="Mortensen U.H."/>
            <person name="Andersen M.R."/>
            <person name="Baker S.E."/>
        </authorList>
    </citation>
    <scope>NUCLEOTIDE SEQUENCE [LARGE SCALE GENOMIC DNA]</scope>
    <source>
        <strain evidence="2 3">CBS 115571</strain>
    </source>
</reference>
<name>A0A2V5HEC7_ASPV1</name>
<evidence type="ECO:0000313" key="3">
    <source>
        <dbReference type="Proteomes" id="UP000249829"/>
    </source>
</evidence>
<evidence type="ECO:0000313" key="2">
    <source>
        <dbReference type="EMBL" id="PYI20154.1"/>
    </source>
</evidence>
<evidence type="ECO:0000256" key="1">
    <source>
        <dbReference type="SAM" id="SignalP"/>
    </source>
</evidence>
<dbReference type="AlphaFoldDB" id="A0A2V5HEC7"/>